<evidence type="ECO:0000313" key="3">
    <source>
        <dbReference type="Proteomes" id="UP000030907"/>
    </source>
</evidence>
<keyword evidence="1" id="KW-0812">Transmembrane</keyword>
<dbReference type="HOGENOM" id="CLU_187779_1_0_5"/>
<protein>
    <submittedName>
        <fullName evidence="2">Putative membrane protein</fullName>
    </submittedName>
</protein>
<feature type="transmembrane region" description="Helical" evidence="1">
    <location>
        <begin position="44"/>
        <end position="62"/>
    </location>
</feature>
<keyword evidence="1" id="KW-1133">Transmembrane helix</keyword>
<keyword evidence="1" id="KW-0472">Membrane</keyword>
<proteinExistence type="predicted"/>
<evidence type="ECO:0000256" key="1">
    <source>
        <dbReference type="SAM" id="Phobius"/>
    </source>
</evidence>
<sequence length="68" mass="7152">MGAIKGILVIVGVAAVMVGSLFMFQGLGIVRWPSTSFMIDDRAWVGYGSLVVLAGGVLLFLANRPPKS</sequence>
<reference evidence="2 3" key="1">
    <citation type="journal article" date="2015" name="Int. J. Syst. Evol. Microbiol.">
        <title>Description of Sphingopyxis fribergensis sp. nov. - a soil bacterium with the ability to degrade styrene and phenylacetic acid.</title>
        <authorList>
            <person name="Oelschlagel M."/>
            <person name="Ruckert C."/>
            <person name="Kalinowski J."/>
            <person name="Schmidt G."/>
            <person name="Schlomann M."/>
            <person name="Tischler D."/>
        </authorList>
    </citation>
    <scope>NUCLEOTIDE SEQUENCE [LARGE SCALE GENOMIC DNA]</scope>
    <source>
        <strain evidence="2 3">Kp5.2</strain>
    </source>
</reference>
<dbReference type="Proteomes" id="UP000030907">
    <property type="component" value="Chromosome"/>
</dbReference>
<dbReference type="AlphaFoldDB" id="A0A0A7PJD6"/>
<feature type="transmembrane region" description="Helical" evidence="1">
    <location>
        <begin position="7"/>
        <end position="32"/>
    </location>
</feature>
<evidence type="ECO:0000313" key="2">
    <source>
        <dbReference type="EMBL" id="AJA10191.1"/>
    </source>
</evidence>
<keyword evidence="3" id="KW-1185">Reference proteome</keyword>
<dbReference type="STRING" id="1515612.SKP52_16585"/>
<dbReference type="RefSeq" id="WP_039576472.1">
    <property type="nucleotide sequence ID" value="NZ_CP009122.1"/>
</dbReference>
<name>A0A0A7PJD6_9SPHN</name>
<dbReference type="EMBL" id="CP009122">
    <property type="protein sequence ID" value="AJA10191.1"/>
    <property type="molecule type" value="Genomic_DNA"/>
</dbReference>
<gene>
    <name evidence="2" type="ORF">SKP52_16585</name>
</gene>
<organism evidence="2 3">
    <name type="scientific">Sphingopyxis fribergensis</name>
    <dbReference type="NCBI Taxonomy" id="1515612"/>
    <lineage>
        <taxon>Bacteria</taxon>
        <taxon>Pseudomonadati</taxon>
        <taxon>Pseudomonadota</taxon>
        <taxon>Alphaproteobacteria</taxon>
        <taxon>Sphingomonadales</taxon>
        <taxon>Sphingomonadaceae</taxon>
        <taxon>Sphingopyxis</taxon>
    </lineage>
</organism>
<accession>A0A0A7PJD6</accession>
<dbReference type="KEGG" id="sphk:SKP52_16585"/>